<gene>
    <name evidence="3" type="ORF">FIU01_00230</name>
</gene>
<feature type="region of interest" description="Disordered" evidence="1">
    <location>
        <begin position="19"/>
        <end position="125"/>
    </location>
</feature>
<feature type="compositionally biased region" description="Low complexity" evidence="1">
    <location>
        <begin position="114"/>
        <end position="125"/>
    </location>
</feature>
<feature type="chain" id="PRO_5023081212" description="Serine/threonine protein kinase" evidence="2">
    <location>
        <begin position="21"/>
        <end position="125"/>
    </location>
</feature>
<evidence type="ECO:0000256" key="1">
    <source>
        <dbReference type="SAM" id="MobiDB-lite"/>
    </source>
</evidence>
<dbReference type="EMBL" id="CP040946">
    <property type="protein sequence ID" value="QDC43100.1"/>
    <property type="molecule type" value="Genomic_DNA"/>
</dbReference>
<evidence type="ECO:0000313" key="3">
    <source>
        <dbReference type="EMBL" id="QDC43100.1"/>
    </source>
</evidence>
<dbReference type="OrthoDB" id="8537459at2"/>
<feature type="signal peptide" evidence="2">
    <location>
        <begin position="1"/>
        <end position="20"/>
    </location>
</feature>
<proteinExistence type="predicted"/>
<feature type="compositionally biased region" description="Polar residues" evidence="1">
    <location>
        <begin position="30"/>
        <end position="42"/>
    </location>
</feature>
<evidence type="ECO:0008006" key="5">
    <source>
        <dbReference type="Google" id="ProtNLM"/>
    </source>
</evidence>
<dbReference type="Proteomes" id="UP000311008">
    <property type="component" value="Chromosome"/>
</dbReference>
<dbReference type="RefSeq" id="WP_140001836.1">
    <property type="nucleotide sequence ID" value="NZ_CP040946.1"/>
</dbReference>
<accession>A0A5B8CPM8</accession>
<sequence length="125" mass="13404">MRTLFTTLLCLMFTLPAAQAAPSQDDAATMGTSDSPQVQRQQRSTDKGPVGVHQDGVPNDESNLGNANSPQVKAQNKKTEKGLSERPEKNHRNPLLKNKHEKAGTTQGNPIQPTSPEAAPPATTH</sequence>
<name>A0A5B8CPM8_9PROT</name>
<evidence type="ECO:0000313" key="4">
    <source>
        <dbReference type="Proteomes" id="UP000311008"/>
    </source>
</evidence>
<feature type="compositionally biased region" description="Basic and acidic residues" evidence="1">
    <location>
        <begin position="77"/>
        <end position="91"/>
    </location>
</feature>
<feature type="compositionally biased region" description="Low complexity" evidence="1">
    <location>
        <begin position="19"/>
        <end position="28"/>
    </location>
</feature>
<dbReference type="KEGG" id="mmec:FIU01_00230"/>
<reference evidence="4" key="1">
    <citation type="journal article" date="2019" name="ISME J.">
        <title>Evolution in action: habitat transition from sediment to the pelagial leads to genome streamlining in Methylophilaceae.</title>
        <authorList>
            <person name="Salcher M."/>
            <person name="Schaefle D."/>
            <person name="Kaspar M."/>
            <person name="Neuenschwander S.M."/>
            <person name="Ghai R."/>
        </authorList>
    </citation>
    <scope>NUCLEOTIDE SEQUENCE [LARGE SCALE GENOMIC DNA]</scope>
    <source>
        <strain evidence="4">MMS-M-51</strain>
    </source>
</reference>
<keyword evidence="2" id="KW-0732">Signal</keyword>
<keyword evidence="4" id="KW-1185">Reference proteome</keyword>
<evidence type="ECO:0000256" key="2">
    <source>
        <dbReference type="SAM" id="SignalP"/>
    </source>
</evidence>
<dbReference type="AlphaFoldDB" id="A0A5B8CPM8"/>
<organism evidence="3 4">
    <name type="scientific">Methylophilus medardicus</name>
    <dbReference type="NCBI Taxonomy" id="2588534"/>
    <lineage>
        <taxon>Bacteria</taxon>
        <taxon>Pseudomonadati</taxon>
        <taxon>Pseudomonadota</taxon>
        <taxon>Betaproteobacteria</taxon>
        <taxon>Nitrosomonadales</taxon>
        <taxon>Methylophilaceae</taxon>
        <taxon>Methylophilus</taxon>
    </lineage>
</organism>
<feature type="compositionally biased region" description="Polar residues" evidence="1">
    <location>
        <begin position="60"/>
        <end position="74"/>
    </location>
</feature>
<protein>
    <recommendedName>
        <fullName evidence="5">Serine/threonine protein kinase</fullName>
    </recommendedName>
</protein>